<evidence type="ECO:0000256" key="1">
    <source>
        <dbReference type="ARBA" id="ARBA00008324"/>
    </source>
</evidence>
<dbReference type="InterPro" id="IPR006683">
    <property type="entry name" value="Thioestr_dom"/>
</dbReference>
<name>A0A261SL58_9BORD</name>
<dbReference type="AlphaFoldDB" id="A0A261SL58"/>
<evidence type="ECO:0000313" key="5">
    <source>
        <dbReference type="Proteomes" id="UP000216020"/>
    </source>
</evidence>
<dbReference type="NCBIfam" id="TIGR00369">
    <property type="entry name" value="unchar_dom_1"/>
    <property type="match status" value="1"/>
</dbReference>
<proteinExistence type="inferred from homology"/>
<dbReference type="PANTHER" id="PTHR21660:SF1">
    <property type="entry name" value="ACYL-COENZYME A THIOESTERASE 13"/>
    <property type="match status" value="1"/>
</dbReference>
<accession>A0A261SL58</accession>
<sequence>MDENAARRAFEVALSTQRPVFEEFFLARLLDLKFEYQEARCVITFGIQDFMLNPQGSLHGGIIATVMDISMGHLLNHVQGPGTTLEMKTQYVKAARTGQLQCVGEFIRLGQGISYLKSTLSDEAEDVVAFATATWKRLK</sequence>
<dbReference type="CDD" id="cd03443">
    <property type="entry name" value="PaaI_thioesterase"/>
    <property type="match status" value="1"/>
</dbReference>
<dbReference type="SUPFAM" id="SSF54637">
    <property type="entry name" value="Thioesterase/thiol ester dehydrase-isomerase"/>
    <property type="match status" value="1"/>
</dbReference>
<comment type="caution">
    <text evidence="4">The sequence shown here is derived from an EMBL/GenBank/DDBJ whole genome shotgun (WGS) entry which is preliminary data.</text>
</comment>
<dbReference type="Gene3D" id="3.10.129.10">
    <property type="entry name" value="Hotdog Thioesterase"/>
    <property type="match status" value="1"/>
</dbReference>
<dbReference type="InterPro" id="IPR029069">
    <property type="entry name" value="HotDog_dom_sf"/>
</dbReference>
<dbReference type="EMBL" id="NEVM01000001">
    <property type="protein sequence ID" value="OZI37895.1"/>
    <property type="molecule type" value="Genomic_DNA"/>
</dbReference>
<dbReference type="PANTHER" id="PTHR21660">
    <property type="entry name" value="THIOESTERASE SUPERFAMILY MEMBER-RELATED"/>
    <property type="match status" value="1"/>
</dbReference>
<gene>
    <name evidence="4" type="ORF">CAL29_05875</name>
</gene>
<comment type="similarity">
    <text evidence="1">Belongs to the thioesterase PaaI family.</text>
</comment>
<feature type="domain" description="Thioesterase" evidence="3">
    <location>
        <begin position="55"/>
        <end position="123"/>
    </location>
</feature>
<keyword evidence="2" id="KW-0378">Hydrolase</keyword>
<evidence type="ECO:0000313" key="4">
    <source>
        <dbReference type="EMBL" id="OZI37895.1"/>
    </source>
</evidence>
<keyword evidence="5" id="KW-1185">Reference proteome</keyword>
<reference evidence="5" key="1">
    <citation type="submission" date="2017-05" db="EMBL/GenBank/DDBJ databases">
        <title>Complete and WGS of Bordetella genogroups.</title>
        <authorList>
            <person name="Spilker T."/>
            <person name="Lipuma J."/>
        </authorList>
    </citation>
    <scope>NUCLEOTIDE SEQUENCE [LARGE SCALE GENOMIC DNA]</scope>
    <source>
        <strain evidence="5">AU16122</strain>
    </source>
</reference>
<dbReference type="GO" id="GO:0047617">
    <property type="term" value="F:fatty acyl-CoA hydrolase activity"/>
    <property type="evidence" value="ECO:0007669"/>
    <property type="project" value="InterPro"/>
</dbReference>
<evidence type="ECO:0000256" key="2">
    <source>
        <dbReference type="ARBA" id="ARBA00022801"/>
    </source>
</evidence>
<dbReference type="OrthoDB" id="9813282at2"/>
<dbReference type="RefSeq" id="WP_094851995.1">
    <property type="nucleotide sequence ID" value="NZ_NEVM01000001.1"/>
</dbReference>
<dbReference type="Pfam" id="PF03061">
    <property type="entry name" value="4HBT"/>
    <property type="match status" value="1"/>
</dbReference>
<dbReference type="InterPro" id="IPR039298">
    <property type="entry name" value="ACOT13"/>
</dbReference>
<dbReference type="Proteomes" id="UP000216020">
    <property type="component" value="Unassembled WGS sequence"/>
</dbReference>
<evidence type="ECO:0000259" key="3">
    <source>
        <dbReference type="Pfam" id="PF03061"/>
    </source>
</evidence>
<dbReference type="InterPro" id="IPR003736">
    <property type="entry name" value="PAAI_dom"/>
</dbReference>
<protein>
    <submittedName>
        <fullName evidence="4">Thioesterase</fullName>
    </submittedName>
</protein>
<organism evidence="4 5">
    <name type="scientific">Bordetella genomosp. 10</name>
    <dbReference type="NCBI Taxonomy" id="1416804"/>
    <lineage>
        <taxon>Bacteria</taxon>
        <taxon>Pseudomonadati</taxon>
        <taxon>Pseudomonadota</taxon>
        <taxon>Betaproteobacteria</taxon>
        <taxon>Burkholderiales</taxon>
        <taxon>Alcaligenaceae</taxon>
        <taxon>Bordetella</taxon>
    </lineage>
</organism>